<sequence>MRAVRLLYTICVLWTLQQILFTELSYLFFVNGYRHVNFALIFLEYEFIVSENFHENYSGSRYICRSLQPLQFNLVLNMTITTENMSAYLLTSRKQ</sequence>
<evidence type="ECO:0000313" key="2">
    <source>
        <dbReference type="EMBL" id="NOV42934.1"/>
    </source>
</evidence>
<keyword evidence="1" id="KW-0812">Transmembrane</keyword>
<dbReference type="EMBL" id="GHWJ01010197">
    <property type="protein sequence ID" value="NOV42934.1"/>
    <property type="molecule type" value="Transcribed_RNA"/>
</dbReference>
<proteinExistence type="predicted"/>
<organism evidence="2">
    <name type="scientific">Rhipicephalus microplus</name>
    <name type="common">Cattle tick</name>
    <name type="synonym">Boophilus microplus</name>
    <dbReference type="NCBI Taxonomy" id="6941"/>
    <lineage>
        <taxon>Eukaryota</taxon>
        <taxon>Metazoa</taxon>
        <taxon>Ecdysozoa</taxon>
        <taxon>Arthropoda</taxon>
        <taxon>Chelicerata</taxon>
        <taxon>Arachnida</taxon>
        <taxon>Acari</taxon>
        <taxon>Parasitiformes</taxon>
        <taxon>Ixodida</taxon>
        <taxon>Ixodoidea</taxon>
        <taxon>Ixodidae</taxon>
        <taxon>Rhipicephalinae</taxon>
        <taxon>Rhipicephalus</taxon>
        <taxon>Boophilus</taxon>
    </lineage>
</organism>
<dbReference type="AlphaFoldDB" id="A0A6M2DAP1"/>
<reference evidence="2" key="1">
    <citation type="submission" date="2019-09" db="EMBL/GenBank/DDBJ databases">
        <title>Organ-specific transcriptomic study of the physiology of the cattle tick, Rhipicephalus microplus.</title>
        <authorList>
            <person name="Tirloni L."/>
            <person name="Braz G."/>
            <person name="Gandara A.C.P."/>
            <person name="Sabadin G.A."/>
            <person name="da Silva R.M."/>
            <person name="Guizzo M.G."/>
            <person name="Machado J.A."/>
            <person name="Costa E.P."/>
            <person name="Gomes H.F."/>
            <person name="Moraes J."/>
            <person name="Mota M.B.S."/>
            <person name="Mesquita R.D."/>
            <person name="Alvarenga P.H."/>
            <person name="Alves F."/>
            <person name="Seixas A."/>
            <person name="da Fonseca R.N."/>
            <person name="Fogaca A."/>
            <person name="Logullo C."/>
            <person name="Tanaka A."/>
            <person name="Daffre S."/>
            <person name="Termignoni C."/>
            <person name="Vaz I.S.Jr."/>
            <person name="Oliveira P.L."/>
            <person name="Ribeiro J.M."/>
        </authorList>
    </citation>
    <scope>NUCLEOTIDE SEQUENCE</scope>
    <source>
        <strain evidence="2">Porto Alegre</strain>
    </source>
</reference>
<protein>
    <submittedName>
        <fullName evidence="2">Putative secreted protein</fullName>
    </submittedName>
</protein>
<feature type="transmembrane region" description="Helical" evidence="1">
    <location>
        <begin position="6"/>
        <end position="29"/>
    </location>
</feature>
<accession>A0A6M2DAP1</accession>
<name>A0A6M2DAP1_RHIMP</name>
<evidence type="ECO:0000256" key="1">
    <source>
        <dbReference type="SAM" id="Phobius"/>
    </source>
</evidence>
<keyword evidence="1" id="KW-0472">Membrane</keyword>
<keyword evidence="1" id="KW-1133">Transmembrane helix</keyword>